<feature type="transmembrane region" description="Helical" evidence="2">
    <location>
        <begin position="12"/>
        <end position="32"/>
    </location>
</feature>
<dbReference type="PANTHER" id="PTHR40115">
    <property type="entry name" value="INNER MEMBRANE PROTEIN WITH PEPSY TM HELIX"/>
    <property type="match status" value="1"/>
</dbReference>
<name>D7CIN0_SYNLT</name>
<dbReference type="STRING" id="643648.Slip_0095"/>
<gene>
    <name evidence="3" type="ordered locus">Slip_0095</name>
</gene>
<accession>D7CIN0</accession>
<keyword evidence="2" id="KW-0472">Membrane</keyword>
<reference evidence="4" key="1">
    <citation type="journal article" date="2010" name="Stand. Genomic Sci.">
        <title>Complete genome sequence of Syntrophothermus lipocalidus type strain (TGB-C1T).</title>
        <authorList>
            <consortium name="US DOE Joint Genome Institute (JGI-PGF)"/>
            <person name="Djao O."/>
            <person name="Zhang X."/>
            <person name="Lucas S."/>
            <person name="Lapidus A."/>
            <person name="Glavina Del Rio T."/>
            <person name="Nolan M."/>
            <person name="Tice H."/>
            <person name="Cheng J."/>
            <person name="Han C."/>
            <person name="Tapia R."/>
            <person name="Goodwin L."/>
            <person name="Pitluck S."/>
            <person name="Liolios K."/>
            <person name="Ivanova N."/>
            <person name="Mavromatis K."/>
            <person name="Mikhailova N."/>
            <person name="Ovchinnikova G."/>
            <person name="Pati A."/>
            <person name="Brambilla E."/>
            <person name="Chen A."/>
            <person name="Palaniappan K."/>
            <person name="Land M."/>
            <person name="Hauser L."/>
            <person name="Chang Y."/>
            <person name="Jeffries C."/>
            <person name="Rohde M."/>
            <person name="Sikorski J."/>
            <person name="Spring S."/>
            <person name="Goker M."/>
            <person name="Detter J."/>
            <person name="Woyke T."/>
            <person name="Bristow J."/>
            <person name="Eisen J."/>
            <person name="Markowitz V."/>
            <person name="Hugenholtz P."/>
            <person name="Kyrpides N."/>
            <person name="Klenk H."/>
        </authorList>
    </citation>
    <scope>NUCLEOTIDE SEQUENCE [LARGE SCALE GENOMIC DNA]</scope>
    <source>
        <strain evidence="4">DSM 12680 / TGB-C1</strain>
    </source>
</reference>
<dbReference type="PANTHER" id="PTHR40115:SF1">
    <property type="entry name" value="INNER MEMBRANE PROTEIN WITH PEPSY TM HELIX"/>
    <property type="match status" value="1"/>
</dbReference>
<sequence length="181" mass="19044">MILKTIRKLHLWTGVIVAVFLLLQSITGLILANSHWSGQGPPRAGFDASLGLNESTQVGTPGWEGPGLQRGRAGSGGPYAGGRDLGTLAVIRALHEGRAGNYDFSLLLDVVAIGFILVTITGLILAYKVLKRPKEKARLKNGDARHEIPEAPAGDATTPDNGAYAPGSNVNEDSPDRAKGE</sequence>
<proteinExistence type="predicted"/>
<feature type="transmembrane region" description="Helical" evidence="2">
    <location>
        <begin position="110"/>
        <end position="130"/>
    </location>
</feature>
<dbReference type="OrthoDB" id="1787325at2"/>
<dbReference type="EMBL" id="CP002048">
    <property type="protein sequence ID" value="ADI00895.1"/>
    <property type="molecule type" value="Genomic_DNA"/>
</dbReference>
<evidence type="ECO:0000256" key="1">
    <source>
        <dbReference type="SAM" id="MobiDB-lite"/>
    </source>
</evidence>
<dbReference type="KEGG" id="slp:Slip_0095"/>
<feature type="compositionally biased region" description="Basic and acidic residues" evidence="1">
    <location>
        <begin position="136"/>
        <end position="149"/>
    </location>
</feature>
<dbReference type="HOGENOM" id="CLU_127719_0_0_9"/>
<keyword evidence="2" id="KW-0812">Transmembrane</keyword>
<evidence type="ECO:0000313" key="3">
    <source>
        <dbReference type="EMBL" id="ADI00895.1"/>
    </source>
</evidence>
<reference evidence="3 4" key="2">
    <citation type="journal article" date="2010" name="Stand. Genomic Sci.">
        <title>Complete genome sequence of Syntrophothermus lipocalidus type strain (TGB-C1).</title>
        <authorList>
            <person name="Djao O.D."/>
            <person name="Zhang X."/>
            <person name="Lucas S."/>
            <person name="Lapidus A."/>
            <person name="Del Rio T.G."/>
            <person name="Nolan M."/>
            <person name="Tice H."/>
            <person name="Cheng J.F."/>
            <person name="Han C."/>
            <person name="Tapia R."/>
            <person name="Goodwin L."/>
            <person name="Pitluck S."/>
            <person name="Liolios K."/>
            <person name="Ivanova N."/>
            <person name="Mavromatis K."/>
            <person name="Mikhailova N."/>
            <person name="Ovchinnikova G."/>
            <person name="Pati A."/>
            <person name="Brambilla E."/>
            <person name="Chen A."/>
            <person name="Palaniappan K."/>
            <person name="Land M."/>
            <person name="Hauser L."/>
            <person name="Chang Y.J."/>
            <person name="Jeffries C.D."/>
            <person name="Rohde M."/>
            <person name="Sikorski J."/>
            <person name="Spring S."/>
            <person name="Goker M."/>
            <person name="Detter J.C."/>
            <person name="Woyke T."/>
            <person name="Bristow J."/>
            <person name="Eisen J.A."/>
            <person name="Markowitz V."/>
            <person name="Hugenholtz P."/>
            <person name="Kyrpides N.C."/>
            <person name="Klenk H.P."/>
        </authorList>
    </citation>
    <scope>NUCLEOTIDE SEQUENCE [LARGE SCALE GENOMIC DNA]</scope>
    <source>
        <strain evidence="4">DSM 12680 / TGB-C1</strain>
    </source>
</reference>
<dbReference type="RefSeq" id="WP_013174299.1">
    <property type="nucleotide sequence ID" value="NC_014220.1"/>
</dbReference>
<keyword evidence="4" id="KW-1185">Reference proteome</keyword>
<evidence type="ECO:0000256" key="2">
    <source>
        <dbReference type="SAM" id="Phobius"/>
    </source>
</evidence>
<organism evidence="3 4">
    <name type="scientific">Syntrophothermus lipocalidus (strain DSM 12680 / TGB-C1)</name>
    <dbReference type="NCBI Taxonomy" id="643648"/>
    <lineage>
        <taxon>Bacteria</taxon>
        <taxon>Bacillati</taxon>
        <taxon>Bacillota</taxon>
        <taxon>Clostridia</taxon>
        <taxon>Eubacteriales</taxon>
        <taxon>Syntrophomonadaceae</taxon>
        <taxon>Syntrophothermus</taxon>
    </lineage>
</organism>
<evidence type="ECO:0000313" key="4">
    <source>
        <dbReference type="Proteomes" id="UP000000378"/>
    </source>
</evidence>
<feature type="region of interest" description="Disordered" evidence="1">
    <location>
        <begin position="136"/>
        <end position="181"/>
    </location>
</feature>
<protein>
    <submittedName>
        <fullName evidence="3">PepSY-associated TM helix domain protein</fullName>
    </submittedName>
</protein>
<dbReference type="InterPro" id="IPR032307">
    <property type="entry name" value="PepSY_TM-like_2"/>
</dbReference>
<dbReference type="Proteomes" id="UP000000378">
    <property type="component" value="Chromosome"/>
</dbReference>
<keyword evidence="2" id="KW-1133">Transmembrane helix</keyword>
<dbReference type="eggNOG" id="COG3295">
    <property type="taxonomic scope" value="Bacteria"/>
</dbReference>
<dbReference type="AlphaFoldDB" id="D7CIN0"/>